<organism evidence="2">
    <name type="scientific">freshwater metagenome</name>
    <dbReference type="NCBI Taxonomy" id="449393"/>
    <lineage>
        <taxon>unclassified sequences</taxon>
        <taxon>metagenomes</taxon>
        <taxon>ecological metagenomes</taxon>
    </lineage>
</organism>
<dbReference type="EMBL" id="CAEZSR010000150">
    <property type="protein sequence ID" value="CAB4580498.1"/>
    <property type="molecule type" value="Genomic_DNA"/>
</dbReference>
<name>A0A6J6F6M4_9ZZZZ</name>
<dbReference type="Pfam" id="PF13490">
    <property type="entry name" value="zf-HC2"/>
    <property type="match status" value="1"/>
</dbReference>
<dbReference type="AlphaFoldDB" id="A0A6J6F6M4"/>
<feature type="domain" description="Putative zinc-finger" evidence="1">
    <location>
        <begin position="9"/>
        <end position="37"/>
    </location>
</feature>
<proteinExistence type="predicted"/>
<protein>
    <submittedName>
        <fullName evidence="2">Unannotated protein</fullName>
    </submittedName>
</protein>
<dbReference type="InterPro" id="IPR041916">
    <property type="entry name" value="Anti_sigma_zinc_sf"/>
</dbReference>
<gene>
    <name evidence="2" type="ORF">UFOPK1493_03035</name>
</gene>
<evidence type="ECO:0000313" key="2">
    <source>
        <dbReference type="EMBL" id="CAB4580498.1"/>
    </source>
</evidence>
<dbReference type="Gene3D" id="1.10.10.1320">
    <property type="entry name" value="Anti-sigma factor, zinc-finger domain"/>
    <property type="match status" value="1"/>
</dbReference>
<accession>A0A6J6F6M4</accession>
<dbReference type="InterPro" id="IPR027383">
    <property type="entry name" value="Znf_put"/>
</dbReference>
<reference evidence="2" key="1">
    <citation type="submission" date="2020-05" db="EMBL/GenBank/DDBJ databases">
        <authorList>
            <person name="Chiriac C."/>
            <person name="Salcher M."/>
            <person name="Ghai R."/>
            <person name="Kavagutti S V."/>
        </authorList>
    </citation>
    <scope>NUCLEOTIDE SEQUENCE</scope>
</reference>
<sequence>MLRIDHLRYRRYVDAFVDGELDGGLRSRVADHVAECPMCGRYAELTVHVKHSLARRRGLTERAAERLRLWARRQPG</sequence>
<evidence type="ECO:0000259" key="1">
    <source>
        <dbReference type="Pfam" id="PF13490"/>
    </source>
</evidence>